<organism evidence="5 6">
    <name type="scientific">Pseudoalteromonas phenolica</name>
    <dbReference type="NCBI Taxonomy" id="161398"/>
    <lineage>
        <taxon>Bacteria</taxon>
        <taxon>Pseudomonadati</taxon>
        <taxon>Pseudomonadota</taxon>
        <taxon>Gammaproteobacteria</taxon>
        <taxon>Alteromonadales</taxon>
        <taxon>Pseudoalteromonadaceae</taxon>
        <taxon>Pseudoalteromonas</taxon>
    </lineage>
</organism>
<dbReference type="InterPro" id="IPR029016">
    <property type="entry name" value="GAF-like_dom_sf"/>
</dbReference>
<dbReference type="KEGG" id="pphe:PP2015_1213"/>
<gene>
    <name evidence="5" type="ORF">PP2015_1213</name>
</gene>
<proteinExistence type="predicted"/>
<dbReference type="PANTHER" id="PTHR43065:SF50">
    <property type="entry name" value="HISTIDINE KINASE"/>
    <property type="match status" value="1"/>
</dbReference>
<feature type="domain" description="Histidine kinase" evidence="4">
    <location>
        <begin position="207"/>
        <end position="445"/>
    </location>
</feature>
<dbReference type="PATRIC" id="fig|161398.10.peg.1235"/>
<keyword evidence="3" id="KW-0175">Coiled coil</keyword>
<evidence type="ECO:0000256" key="3">
    <source>
        <dbReference type="SAM" id="Coils"/>
    </source>
</evidence>
<name>A0A0S2K0J1_9GAMM</name>
<dbReference type="Proteomes" id="UP000061457">
    <property type="component" value="Chromosome I"/>
</dbReference>
<evidence type="ECO:0000313" key="6">
    <source>
        <dbReference type="Proteomes" id="UP000061457"/>
    </source>
</evidence>
<dbReference type="SMART" id="SM00387">
    <property type="entry name" value="HATPase_c"/>
    <property type="match status" value="1"/>
</dbReference>
<dbReference type="PRINTS" id="PR00344">
    <property type="entry name" value="BCTRLSENSOR"/>
</dbReference>
<dbReference type="Gene3D" id="3.30.565.10">
    <property type="entry name" value="Histidine kinase-like ATPase, C-terminal domain"/>
    <property type="match status" value="1"/>
</dbReference>
<dbReference type="SMART" id="SM00065">
    <property type="entry name" value="GAF"/>
    <property type="match status" value="1"/>
</dbReference>
<dbReference type="InterPro" id="IPR003594">
    <property type="entry name" value="HATPase_dom"/>
</dbReference>
<evidence type="ECO:0000313" key="5">
    <source>
        <dbReference type="EMBL" id="ALO41729.1"/>
    </source>
</evidence>
<dbReference type="STRING" id="161398.PP2015_1213"/>
<keyword evidence="6" id="KW-1185">Reference proteome</keyword>
<accession>A0A0S2K0J1</accession>
<evidence type="ECO:0000259" key="4">
    <source>
        <dbReference type="PROSITE" id="PS50109"/>
    </source>
</evidence>
<comment type="catalytic activity">
    <reaction evidence="1">
        <text>ATP + protein L-histidine = ADP + protein N-phospho-L-histidine.</text>
        <dbReference type="EC" id="2.7.13.3"/>
    </reaction>
</comment>
<protein>
    <recommendedName>
        <fullName evidence="2">histidine kinase</fullName>
        <ecNumber evidence="2">2.7.13.3</ecNumber>
    </recommendedName>
</protein>
<dbReference type="OrthoDB" id="9772100at2"/>
<dbReference type="AlphaFoldDB" id="A0A0S2K0J1"/>
<dbReference type="EMBL" id="CP013187">
    <property type="protein sequence ID" value="ALO41729.1"/>
    <property type="molecule type" value="Genomic_DNA"/>
</dbReference>
<evidence type="ECO:0000256" key="1">
    <source>
        <dbReference type="ARBA" id="ARBA00000085"/>
    </source>
</evidence>
<evidence type="ECO:0000256" key="2">
    <source>
        <dbReference type="ARBA" id="ARBA00012438"/>
    </source>
</evidence>
<dbReference type="SUPFAM" id="SSF55781">
    <property type="entry name" value="GAF domain-like"/>
    <property type="match status" value="1"/>
</dbReference>
<dbReference type="PANTHER" id="PTHR43065">
    <property type="entry name" value="SENSOR HISTIDINE KINASE"/>
    <property type="match status" value="1"/>
</dbReference>
<dbReference type="Gene3D" id="3.30.450.40">
    <property type="match status" value="1"/>
</dbReference>
<dbReference type="GO" id="GO:0004673">
    <property type="term" value="F:protein histidine kinase activity"/>
    <property type="evidence" value="ECO:0007669"/>
    <property type="project" value="UniProtKB-EC"/>
</dbReference>
<dbReference type="Pfam" id="PF02518">
    <property type="entry name" value="HATPase_c"/>
    <property type="match status" value="1"/>
</dbReference>
<dbReference type="PROSITE" id="PS50109">
    <property type="entry name" value="HIS_KIN"/>
    <property type="match status" value="1"/>
</dbReference>
<dbReference type="InterPro" id="IPR036890">
    <property type="entry name" value="HATPase_C_sf"/>
</dbReference>
<dbReference type="RefSeq" id="WP_058029443.1">
    <property type="nucleotide sequence ID" value="NZ_CP013187.1"/>
</dbReference>
<sequence length="451" mass="49923">MMYGVDKINAFALAMLNQAELEDLLWSIAQGVGEIMEFDDCVIYLRNGDKLVQMAAFGIKNPKDREIFERIEISVGEGIVGNVALTGEAEIISDTREDARYINDQYNGLSELAVPVVYEGETIAVIDSESNKPNDYSEFEQALLQVIANIASPRIASAQYQLKLKQTQVRLEKSNQELKHSLNELAKNQAALIQSEKMASVGVLSAGIAHEINTPLGFSISNLNTVLKDFLPELTQVIRRVKLDPDLPVSSRALLDDEEFNYVLDDLSSLTQETLNGLKSAKQIMLDLKRFSREDSDIFILSDINQGIESTLNILRNELKTDCEVSLDLQPLPGIAVNIGKLNQVFMNLIMNAKQAISERGEIFISSKFIDDCIEIKVGDTGCGIPKSQLKDIFTPFYTTKPVGEGTGLGLAICYRIICQEHNGKLSVESDKHGTVFTILLPAKQEIEQTA</sequence>
<dbReference type="InterPro" id="IPR004358">
    <property type="entry name" value="Sig_transdc_His_kin-like_C"/>
</dbReference>
<feature type="coiled-coil region" evidence="3">
    <location>
        <begin position="157"/>
        <end position="191"/>
    </location>
</feature>
<dbReference type="EC" id="2.7.13.3" evidence="2"/>
<reference evidence="5 6" key="1">
    <citation type="submission" date="2015-11" db="EMBL/GenBank/DDBJ databases">
        <authorList>
            <person name="Zhang Y."/>
            <person name="Guo Z."/>
        </authorList>
    </citation>
    <scope>NUCLEOTIDE SEQUENCE [LARGE SCALE GENOMIC DNA]</scope>
    <source>
        <strain evidence="5 6">KCTC 12086</strain>
    </source>
</reference>
<dbReference type="Pfam" id="PF13185">
    <property type="entry name" value="GAF_2"/>
    <property type="match status" value="1"/>
</dbReference>
<dbReference type="InterPro" id="IPR005467">
    <property type="entry name" value="His_kinase_dom"/>
</dbReference>
<dbReference type="InterPro" id="IPR003018">
    <property type="entry name" value="GAF"/>
</dbReference>
<dbReference type="SUPFAM" id="SSF55874">
    <property type="entry name" value="ATPase domain of HSP90 chaperone/DNA topoisomerase II/histidine kinase"/>
    <property type="match status" value="1"/>
</dbReference>
<dbReference type="Gene3D" id="1.10.287.130">
    <property type="match status" value="1"/>
</dbReference>